<proteinExistence type="predicted"/>
<organism evidence="1 2">
    <name type="scientific">Malus baccata</name>
    <name type="common">Siberian crab apple</name>
    <name type="synonym">Pyrus baccata</name>
    <dbReference type="NCBI Taxonomy" id="106549"/>
    <lineage>
        <taxon>Eukaryota</taxon>
        <taxon>Viridiplantae</taxon>
        <taxon>Streptophyta</taxon>
        <taxon>Embryophyta</taxon>
        <taxon>Tracheophyta</taxon>
        <taxon>Spermatophyta</taxon>
        <taxon>Magnoliopsida</taxon>
        <taxon>eudicotyledons</taxon>
        <taxon>Gunneridae</taxon>
        <taxon>Pentapetalae</taxon>
        <taxon>rosids</taxon>
        <taxon>fabids</taxon>
        <taxon>Rosales</taxon>
        <taxon>Rosaceae</taxon>
        <taxon>Amygdaloideae</taxon>
        <taxon>Maleae</taxon>
        <taxon>Malus</taxon>
    </lineage>
</organism>
<dbReference type="AlphaFoldDB" id="A0A540LZS0"/>
<sequence>MKKPGQVELLSVVWSHNPLITLELICNLRANGLDRNAGYGGILAPPEPPQNASAQCRDHRRVLYDIVEGPDNIDAQRTRKRILTYAFDYDISTEESRAAAGKRSC</sequence>
<dbReference type="EMBL" id="VIEB01000404">
    <property type="protein sequence ID" value="TQD91987.1"/>
    <property type="molecule type" value="Genomic_DNA"/>
</dbReference>
<evidence type="ECO:0000313" key="1">
    <source>
        <dbReference type="EMBL" id="TQD91987.1"/>
    </source>
</evidence>
<comment type="caution">
    <text evidence="1">The sequence shown here is derived from an EMBL/GenBank/DDBJ whole genome shotgun (WGS) entry which is preliminary data.</text>
</comment>
<dbReference type="Proteomes" id="UP000315295">
    <property type="component" value="Unassembled WGS sequence"/>
</dbReference>
<name>A0A540LZS0_MALBA</name>
<keyword evidence="2" id="KW-1185">Reference proteome</keyword>
<accession>A0A540LZS0</accession>
<protein>
    <submittedName>
        <fullName evidence="1">Uncharacterized protein</fullName>
    </submittedName>
</protein>
<evidence type="ECO:0000313" key="2">
    <source>
        <dbReference type="Proteomes" id="UP000315295"/>
    </source>
</evidence>
<reference evidence="1 2" key="1">
    <citation type="journal article" date="2019" name="G3 (Bethesda)">
        <title>Sequencing of a Wild Apple (Malus baccata) Genome Unravels the Differences Between Cultivated and Wild Apple Species Regarding Disease Resistance and Cold Tolerance.</title>
        <authorList>
            <person name="Chen X."/>
        </authorList>
    </citation>
    <scope>NUCLEOTIDE SEQUENCE [LARGE SCALE GENOMIC DNA]</scope>
    <source>
        <strain evidence="2">cv. Shandingzi</strain>
        <tissue evidence="1">Leaves</tissue>
    </source>
</reference>
<gene>
    <name evidence="1" type="ORF">C1H46_022391</name>
</gene>